<feature type="compositionally biased region" description="Basic and acidic residues" evidence="5">
    <location>
        <begin position="335"/>
        <end position="347"/>
    </location>
</feature>
<evidence type="ECO:0000313" key="7">
    <source>
        <dbReference type="EMBL" id="ETN46813.1"/>
    </source>
</evidence>
<evidence type="ECO:0000256" key="2">
    <source>
        <dbReference type="ARBA" id="ARBA00022692"/>
    </source>
</evidence>
<dbReference type="STRING" id="1220924.W2SFK1"/>
<dbReference type="eggNOG" id="ENOG502RZA5">
    <property type="taxonomic scope" value="Eukaryota"/>
</dbReference>
<keyword evidence="8" id="KW-1185">Reference proteome</keyword>
<dbReference type="InParanoid" id="W2SFK1"/>
<dbReference type="InterPro" id="IPR007568">
    <property type="entry name" value="RTA1"/>
</dbReference>
<protein>
    <recommendedName>
        <fullName evidence="9">RTA1 domain protein</fullName>
    </recommendedName>
</protein>
<feature type="transmembrane region" description="Helical" evidence="6">
    <location>
        <begin position="247"/>
        <end position="265"/>
    </location>
</feature>
<evidence type="ECO:0000256" key="3">
    <source>
        <dbReference type="ARBA" id="ARBA00022989"/>
    </source>
</evidence>
<accession>W2SFK1</accession>
<dbReference type="GO" id="GO:0016020">
    <property type="term" value="C:membrane"/>
    <property type="evidence" value="ECO:0007669"/>
    <property type="project" value="UniProtKB-SubCell"/>
</dbReference>
<reference evidence="7 8" key="1">
    <citation type="submission" date="2013-03" db="EMBL/GenBank/DDBJ databases">
        <title>The Genome Sequence of Phialophora europaea CBS 101466.</title>
        <authorList>
            <consortium name="The Broad Institute Genomics Platform"/>
            <person name="Cuomo C."/>
            <person name="de Hoog S."/>
            <person name="Gorbushina A."/>
            <person name="Walker B."/>
            <person name="Young S.K."/>
            <person name="Zeng Q."/>
            <person name="Gargeya S."/>
            <person name="Fitzgerald M."/>
            <person name="Haas B."/>
            <person name="Abouelleil A."/>
            <person name="Allen A.W."/>
            <person name="Alvarado L."/>
            <person name="Arachchi H.M."/>
            <person name="Berlin A.M."/>
            <person name="Chapman S.B."/>
            <person name="Gainer-Dewar J."/>
            <person name="Goldberg J."/>
            <person name="Griggs A."/>
            <person name="Gujja S."/>
            <person name="Hansen M."/>
            <person name="Howarth C."/>
            <person name="Imamovic A."/>
            <person name="Ireland A."/>
            <person name="Larimer J."/>
            <person name="McCowan C."/>
            <person name="Murphy C."/>
            <person name="Pearson M."/>
            <person name="Poon T.W."/>
            <person name="Priest M."/>
            <person name="Roberts A."/>
            <person name="Saif S."/>
            <person name="Shea T."/>
            <person name="Sisk P."/>
            <person name="Sykes S."/>
            <person name="Wortman J."/>
            <person name="Nusbaum C."/>
            <person name="Birren B."/>
        </authorList>
    </citation>
    <scope>NUCLEOTIDE SEQUENCE [LARGE SCALE GENOMIC DNA]</scope>
    <source>
        <strain evidence="7 8">CBS 101466</strain>
    </source>
</reference>
<keyword evidence="2 6" id="KW-0812">Transmembrane</keyword>
<feature type="region of interest" description="Disordered" evidence="5">
    <location>
        <begin position="321"/>
        <end position="354"/>
    </location>
</feature>
<dbReference type="PANTHER" id="PTHR31465:SF15">
    <property type="entry name" value="LIPID TRANSPORTER ATNI-RELATED"/>
    <property type="match status" value="1"/>
</dbReference>
<dbReference type="AlphaFoldDB" id="W2SFK1"/>
<gene>
    <name evidence="7" type="ORF">HMPREF1541_01002</name>
</gene>
<dbReference type="PANTHER" id="PTHR31465">
    <property type="entry name" value="PROTEIN RTA1-RELATED"/>
    <property type="match status" value="1"/>
</dbReference>
<evidence type="ECO:0000256" key="4">
    <source>
        <dbReference type="ARBA" id="ARBA00023136"/>
    </source>
</evidence>
<dbReference type="Pfam" id="PF04479">
    <property type="entry name" value="RTA1"/>
    <property type="match status" value="1"/>
</dbReference>
<dbReference type="OrthoDB" id="5384040at2759"/>
<dbReference type="EMBL" id="KB822711">
    <property type="protein sequence ID" value="ETN46813.1"/>
    <property type="molecule type" value="Genomic_DNA"/>
</dbReference>
<feature type="transmembrane region" description="Helical" evidence="6">
    <location>
        <begin position="15"/>
        <end position="38"/>
    </location>
</feature>
<sequence>MARFQCYPVDDPNSLWLFCPSYNAAIAFSVLFGLTILAHIFQACLHRKPFLIVLIMGNLWEVGGYIARTFSVTEQKNVTYYTFQQLLIILAPLWINAFCYMCLGRMIHCFMSPKEDKVFGLRARHLGTMFVLADIFAFIVQLSGAMLLGPDMSASLQKTGLNVYMGGVGMQLFFIFVFLSIAVKFQLMLRHHGAYYTTLGSSSSSNSNNNDLSAAELAHNTTYDPNRTSSLDPNILHHQTSQAPTRALPLLYALYAALTLIVFRNLYRLIEFSAGVESSITKNEWYTFVFDSTPMLLALLLFNVFHPGRFLKGPRADFEMEKEERRTEKRARKEAKREAKMAVEGKGGKGRGVA</sequence>
<feature type="transmembrane region" description="Helical" evidence="6">
    <location>
        <begin position="285"/>
        <end position="305"/>
    </location>
</feature>
<evidence type="ECO:0000256" key="6">
    <source>
        <dbReference type="SAM" id="Phobius"/>
    </source>
</evidence>
<proteinExistence type="predicted"/>
<feature type="transmembrane region" description="Helical" evidence="6">
    <location>
        <begin position="50"/>
        <end position="67"/>
    </location>
</feature>
<keyword evidence="4 6" id="KW-0472">Membrane</keyword>
<organism evidence="7 8">
    <name type="scientific">Cyphellophora europaea (strain CBS 101466)</name>
    <name type="common">Phialophora europaea</name>
    <dbReference type="NCBI Taxonomy" id="1220924"/>
    <lineage>
        <taxon>Eukaryota</taxon>
        <taxon>Fungi</taxon>
        <taxon>Dikarya</taxon>
        <taxon>Ascomycota</taxon>
        <taxon>Pezizomycotina</taxon>
        <taxon>Eurotiomycetes</taxon>
        <taxon>Chaetothyriomycetidae</taxon>
        <taxon>Chaetothyriales</taxon>
        <taxon>Cyphellophoraceae</taxon>
        <taxon>Cyphellophora</taxon>
    </lineage>
</organism>
<dbReference type="Proteomes" id="UP000030752">
    <property type="component" value="Unassembled WGS sequence"/>
</dbReference>
<evidence type="ECO:0000256" key="1">
    <source>
        <dbReference type="ARBA" id="ARBA00004141"/>
    </source>
</evidence>
<dbReference type="GeneID" id="19968341"/>
<dbReference type="HOGENOM" id="CLU_033465_3_0_1"/>
<feature type="transmembrane region" description="Helical" evidence="6">
    <location>
        <begin position="87"/>
        <end position="107"/>
    </location>
</feature>
<evidence type="ECO:0000313" key="8">
    <source>
        <dbReference type="Proteomes" id="UP000030752"/>
    </source>
</evidence>
<feature type="transmembrane region" description="Helical" evidence="6">
    <location>
        <begin position="128"/>
        <end position="149"/>
    </location>
</feature>
<dbReference type="RefSeq" id="XP_008711525.1">
    <property type="nucleotide sequence ID" value="XM_008713303.1"/>
</dbReference>
<comment type="subcellular location">
    <subcellularLocation>
        <location evidence="1">Membrane</location>
        <topology evidence="1">Multi-pass membrane protein</topology>
    </subcellularLocation>
</comment>
<feature type="transmembrane region" description="Helical" evidence="6">
    <location>
        <begin position="161"/>
        <end position="183"/>
    </location>
</feature>
<evidence type="ECO:0008006" key="9">
    <source>
        <dbReference type="Google" id="ProtNLM"/>
    </source>
</evidence>
<dbReference type="VEuPathDB" id="FungiDB:HMPREF1541_01002"/>
<keyword evidence="3 6" id="KW-1133">Transmembrane helix</keyword>
<name>W2SFK1_CYPE1</name>
<evidence type="ECO:0000256" key="5">
    <source>
        <dbReference type="SAM" id="MobiDB-lite"/>
    </source>
</evidence>